<dbReference type="Gene3D" id="2.40.70.10">
    <property type="entry name" value="Acid Proteases"/>
    <property type="match status" value="1"/>
</dbReference>
<dbReference type="Pfam" id="PF03564">
    <property type="entry name" value="DUF1759"/>
    <property type="match status" value="1"/>
</dbReference>
<dbReference type="InterPro" id="IPR005312">
    <property type="entry name" value="DUF1759"/>
</dbReference>
<dbReference type="OrthoDB" id="5864015at2759"/>
<feature type="region of interest" description="Disordered" evidence="1">
    <location>
        <begin position="1"/>
        <end position="26"/>
    </location>
</feature>
<dbReference type="EMBL" id="CAJFDI010000004">
    <property type="protein sequence ID" value="CAD5228681.1"/>
    <property type="molecule type" value="Genomic_DNA"/>
</dbReference>
<feature type="compositionally biased region" description="Basic residues" evidence="1">
    <location>
        <begin position="1"/>
        <end position="10"/>
    </location>
</feature>
<reference evidence="2" key="1">
    <citation type="submission" date="2020-09" db="EMBL/GenBank/DDBJ databases">
        <authorList>
            <person name="Kikuchi T."/>
        </authorList>
    </citation>
    <scope>NUCLEOTIDE SEQUENCE</scope>
    <source>
        <strain evidence="2">Ka4C1</strain>
    </source>
</reference>
<evidence type="ECO:0000313" key="3">
    <source>
        <dbReference type="Proteomes" id="UP000659654"/>
    </source>
</evidence>
<dbReference type="PANTHER" id="PTHR47331">
    <property type="entry name" value="PHD-TYPE DOMAIN-CONTAINING PROTEIN"/>
    <property type="match status" value="1"/>
</dbReference>
<comment type="caution">
    <text evidence="2">The sequence shown here is derived from an EMBL/GenBank/DDBJ whole genome shotgun (WGS) entry which is preliminary data.</text>
</comment>
<feature type="region of interest" description="Disordered" evidence="1">
    <location>
        <begin position="524"/>
        <end position="565"/>
    </location>
</feature>
<feature type="compositionally biased region" description="Polar residues" evidence="1">
    <location>
        <begin position="524"/>
        <end position="550"/>
    </location>
</feature>
<organism evidence="2 3">
    <name type="scientific">Bursaphelenchus xylophilus</name>
    <name type="common">Pinewood nematode worm</name>
    <name type="synonym">Aphelenchoides xylophilus</name>
    <dbReference type="NCBI Taxonomy" id="6326"/>
    <lineage>
        <taxon>Eukaryota</taxon>
        <taxon>Metazoa</taxon>
        <taxon>Ecdysozoa</taxon>
        <taxon>Nematoda</taxon>
        <taxon>Chromadorea</taxon>
        <taxon>Rhabditida</taxon>
        <taxon>Tylenchina</taxon>
        <taxon>Tylenchomorpha</taxon>
        <taxon>Aphelenchoidea</taxon>
        <taxon>Aphelenchoididae</taxon>
        <taxon>Bursaphelenchus</taxon>
    </lineage>
</organism>
<name>A0A811LNF2_BURXY</name>
<proteinExistence type="predicted"/>
<dbReference type="Proteomes" id="UP000582659">
    <property type="component" value="Unassembled WGS sequence"/>
</dbReference>
<dbReference type="Proteomes" id="UP000659654">
    <property type="component" value="Unassembled WGS sequence"/>
</dbReference>
<evidence type="ECO:0000313" key="2">
    <source>
        <dbReference type="EMBL" id="CAD5228681.1"/>
    </source>
</evidence>
<dbReference type="InterPro" id="IPR021109">
    <property type="entry name" value="Peptidase_aspartic_dom_sf"/>
</dbReference>
<protein>
    <submittedName>
        <fullName evidence="2">(pine wood nematode) hypothetical protein</fullName>
    </submittedName>
</protein>
<dbReference type="AlphaFoldDB" id="A0A811LNF2"/>
<gene>
    <name evidence="2" type="ORF">BXYJ_LOCUS10566</name>
</gene>
<sequence>MTSDRKKKTKKIENVSSEQCGGPNHNLAVTKAGLKPKIAGPPEEHARHRAIISGFRPTPENNRQIATLFATFVNDPTTYREIKAVCRTIYTLITFDFARILSRLENPLIRLTDLSDIPSFTLKLFSEILESLKTVETDFRTALYDLEDLELSHQVPSATAQLYVDSLSCSLVSEMLGYWIESSMDAIQRCQEACARVELQNSQSRSSFLASPQLGNLNPVSSSPVSPRSTFLDLHKIRINKFSGKPEEFSQFFGVLTNALDSNSHYSEMSKITFVLSLLAGEPLEMIQAIPIVEGSLRLILNALQRRYGDKRAHYQRLLKELKDKKYSVPRTQAELKDWYYRLMIMRDSLVSSPSLSNVHSPGLLSENELFISHVLESLPEDIHRSIELHFEHSAIVPTVDDILSYLDSIIRSRERFSLSRDKDSHFRSPQLSNTSNFHRERCAFCDRSHRSKDCRTVSDHSRRQQVIREKNLCARCLCRSHVSSQCRSPMCSQCQGDHHISICSQAFPSSNFNFNQPHRSFFGQSTHSSPPLSSTFPNNLETPRASSFPPSNPPAVQPTNGPSVQMRTVSLPQNEEVMSPMVTVSGFRDPVKAFIDTGSQVSFVDLGFCRSLQLPLDSPIIRTVIPVGGNVQSIQTFKTSVSIVPKSGPPVAFRVLAIENLHEFFMGQPADSGQVPIRIVLGQDCLAKLEIQSSNHVTPDGLRVMSCRFGHFLVSENSDEWCSDYPIDFCRIRKSTFFANRKKKKSVAPKIISPVENAADVVNSYSHPLRKSPDPIVNSLPLSTHCEPAVEVGHVLPWGNSLLQKPNRGPNLKYISVSHSNPCTMVPRNLPQSDLPMNRRIKCKYKPKEHELSLDYELTKSPKVPWKCPAKFNWYLPHANPTQKEEPDMLWSVKRLHNSHRN</sequence>
<keyword evidence="3" id="KW-1185">Reference proteome</keyword>
<evidence type="ECO:0000256" key="1">
    <source>
        <dbReference type="SAM" id="MobiDB-lite"/>
    </source>
</evidence>
<dbReference type="EMBL" id="CAJFCV020000004">
    <property type="protein sequence ID" value="CAG9119325.1"/>
    <property type="molecule type" value="Genomic_DNA"/>
</dbReference>
<accession>A0A811LNF2</accession>